<dbReference type="AlphaFoldDB" id="A0A3S4V6Z9"/>
<keyword evidence="4 7" id="KW-0812">Transmembrane</keyword>
<dbReference type="InterPro" id="IPR011014">
    <property type="entry name" value="MscS_channel_TM-2"/>
</dbReference>
<comment type="similarity">
    <text evidence="2">Belongs to the MscS (TC 1.A.23) family.</text>
</comment>
<evidence type="ECO:0000259" key="9">
    <source>
        <dbReference type="Pfam" id="PF21082"/>
    </source>
</evidence>
<evidence type="ECO:0000313" key="12">
    <source>
        <dbReference type="Proteomes" id="UP000277858"/>
    </source>
</evidence>
<comment type="subcellular location">
    <subcellularLocation>
        <location evidence="1">Cell membrane</location>
        <topology evidence="1">Multi-pass membrane protein</topology>
    </subcellularLocation>
</comment>
<dbReference type="GO" id="GO:0008381">
    <property type="term" value="F:mechanosensitive monoatomic ion channel activity"/>
    <property type="evidence" value="ECO:0007669"/>
    <property type="project" value="InterPro"/>
</dbReference>
<feature type="transmembrane region" description="Helical" evidence="7">
    <location>
        <begin position="96"/>
        <end position="114"/>
    </location>
</feature>
<evidence type="ECO:0000256" key="4">
    <source>
        <dbReference type="ARBA" id="ARBA00022692"/>
    </source>
</evidence>
<evidence type="ECO:0000259" key="8">
    <source>
        <dbReference type="Pfam" id="PF00924"/>
    </source>
</evidence>
<organism evidence="11 12">
    <name type="scientific">Acidipropionibacterium jensenii</name>
    <dbReference type="NCBI Taxonomy" id="1749"/>
    <lineage>
        <taxon>Bacteria</taxon>
        <taxon>Bacillati</taxon>
        <taxon>Actinomycetota</taxon>
        <taxon>Actinomycetes</taxon>
        <taxon>Propionibacteriales</taxon>
        <taxon>Propionibacteriaceae</taxon>
        <taxon>Acidipropionibacterium</taxon>
    </lineage>
</organism>
<feature type="domain" description="Mechanosensitive ion channel MscS" evidence="8">
    <location>
        <begin position="141"/>
        <end position="201"/>
    </location>
</feature>
<dbReference type="Proteomes" id="UP000277858">
    <property type="component" value="Chromosome"/>
</dbReference>
<accession>A0A3S4V6Z9</accession>
<keyword evidence="12" id="KW-1185">Reference proteome</keyword>
<gene>
    <name evidence="11" type="primary">ynaI</name>
    <name evidence="11" type="ORF">NCTC13652_01503</name>
</gene>
<evidence type="ECO:0000259" key="10">
    <source>
        <dbReference type="Pfam" id="PF21088"/>
    </source>
</evidence>
<dbReference type="SUPFAM" id="SSF82861">
    <property type="entry name" value="Mechanosensitive channel protein MscS (YggB), transmembrane region"/>
    <property type="match status" value="1"/>
</dbReference>
<dbReference type="Pfam" id="PF21088">
    <property type="entry name" value="MS_channel_1st"/>
    <property type="match status" value="1"/>
</dbReference>
<dbReference type="InterPro" id="IPR011066">
    <property type="entry name" value="MscS_channel_C_sf"/>
</dbReference>
<dbReference type="EMBL" id="LR134473">
    <property type="protein sequence ID" value="VEI03303.1"/>
    <property type="molecule type" value="Genomic_DNA"/>
</dbReference>
<protein>
    <submittedName>
        <fullName evidence="11">MscS family inner membrane protein YnaI</fullName>
    </submittedName>
</protein>
<dbReference type="InterPro" id="IPR045276">
    <property type="entry name" value="YbiO_bact"/>
</dbReference>
<evidence type="ECO:0000256" key="6">
    <source>
        <dbReference type="ARBA" id="ARBA00023136"/>
    </source>
</evidence>
<keyword evidence="3" id="KW-1003">Cell membrane</keyword>
<feature type="domain" description="Mechanosensitive ion channel transmembrane helices 2/3" evidence="10">
    <location>
        <begin position="104"/>
        <end position="140"/>
    </location>
</feature>
<dbReference type="SUPFAM" id="SSF82689">
    <property type="entry name" value="Mechanosensitive channel protein MscS (YggB), C-terminal domain"/>
    <property type="match status" value="1"/>
</dbReference>
<name>A0A3S4V6Z9_9ACTN</name>
<dbReference type="FunFam" id="2.30.30.60:FF:000001">
    <property type="entry name" value="MscS Mechanosensitive ion channel"/>
    <property type="match status" value="1"/>
</dbReference>
<keyword evidence="6 7" id="KW-0472">Membrane</keyword>
<evidence type="ECO:0000256" key="7">
    <source>
        <dbReference type="SAM" id="Phobius"/>
    </source>
</evidence>
<dbReference type="Gene3D" id="2.30.30.60">
    <property type="match status" value="1"/>
</dbReference>
<evidence type="ECO:0000256" key="2">
    <source>
        <dbReference type="ARBA" id="ARBA00008017"/>
    </source>
</evidence>
<dbReference type="InterPro" id="IPR049142">
    <property type="entry name" value="MS_channel_1st"/>
</dbReference>
<dbReference type="Gene3D" id="1.10.287.1260">
    <property type="match status" value="1"/>
</dbReference>
<dbReference type="Gene3D" id="3.30.70.100">
    <property type="match status" value="1"/>
</dbReference>
<dbReference type="STRING" id="1122997.GCA_000425285_01682"/>
<dbReference type="Pfam" id="PF00924">
    <property type="entry name" value="MS_channel_2nd"/>
    <property type="match status" value="1"/>
</dbReference>
<dbReference type="InterPro" id="IPR010920">
    <property type="entry name" value="LSM_dom_sf"/>
</dbReference>
<proteinExistence type="inferred from homology"/>
<dbReference type="Pfam" id="PF21082">
    <property type="entry name" value="MS_channel_3rd"/>
    <property type="match status" value="1"/>
</dbReference>
<feature type="transmembrane region" description="Helical" evidence="7">
    <location>
        <begin position="26"/>
        <end position="45"/>
    </location>
</feature>
<feature type="domain" description="Mechanosensitive ion channel MscS C-terminal" evidence="9">
    <location>
        <begin position="213"/>
        <end position="297"/>
    </location>
</feature>
<evidence type="ECO:0000256" key="1">
    <source>
        <dbReference type="ARBA" id="ARBA00004651"/>
    </source>
</evidence>
<dbReference type="PANTHER" id="PTHR30460">
    <property type="entry name" value="MODERATE CONDUCTANCE MECHANOSENSITIVE CHANNEL YBIO"/>
    <property type="match status" value="1"/>
</dbReference>
<dbReference type="GO" id="GO:0005886">
    <property type="term" value="C:plasma membrane"/>
    <property type="evidence" value="ECO:0007669"/>
    <property type="project" value="UniProtKB-SubCell"/>
</dbReference>
<dbReference type="InterPro" id="IPR023408">
    <property type="entry name" value="MscS_beta-dom_sf"/>
</dbReference>
<reference evidence="11 12" key="1">
    <citation type="submission" date="2018-12" db="EMBL/GenBank/DDBJ databases">
        <authorList>
            <consortium name="Pathogen Informatics"/>
        </authorList>
    </citation>
    <scope>NUCLEOTIDE SEQUENCE [LARGE SCALE GENOMIC DNA]</scope>
    <source>
        <strain evidence="11 12">NCTC13652</strain>
    </source>
</reference>
<evidence type="ECO:0000313" key="11">
    <source>
        <dbReference type="EMBL" id="VEI03303.1"/>
    </source>
</evidence>
<dbReference type="InterPro" id="IPR006685">
    <property type="entry name" value="MscS_channel_2nd"/>
</dbReference>
<dbReference type="PANTHER" id="PTHR30460:SF0">
    <property type="entry name" value="MODERATE CONDUCTANCE MECHANOSENSITIVE CHANNEL YBIO"/>
    <property type="match status" value="1"/>
</dbReference>
<feature type="transmembrane region" description="Helical" evidence="7">
    <location>
        <begin position="120"/>
        <end position="143"/>
    </location>
</feature>
<evidence type="ECO:0000256" key="3">
    <source>
        <dbReference type="ARBA" id="ARBA00022475"/>
    </source>
</evidence>
<sequence length="301" mass="33307">MLLNPLHVLIPMRTSIVKSFTWNWPYTPINLAIITVAALVCRWLLRKGINWLIGWTLRRTEKRRSSETTHGGIAIGELTGLNAERQAQRTTTVGRLLSNIGVALIVAIAVMWGFDTVGIQLTPILASAGVAGIALAFGAQTLVKDLLSGLFLIFEDQYGVGDVVEINDIKGTIEDIGLRVTRIRDFDGLIWYIRNGEITTVGNRTQGVATTLTDITVHASEDPLVVMRVLKMVIREVDQDPQFSDSLLETPTVLGVTDITGDQMTFQISTKCVAQTQYDVIRTIRRKVKDAFDEARIRGAF</sequence>
<dbReference type="SUPFAM" id="SSF50182">
    <property type="entry name" value="Sm-like ribonucleoproteins"/>
    <property type="match status" value="1"/>
</dbReference>
<evidence type="ECO:0000256" key="5">
    <source>
        <dbReference type="ARBA" id="ARBA00022989"/>
    </source>
</evidence>
<keyword evidence="5 7" id="KW-1133">Transmembrane helix</keyword>
<dbReference type="InterPro" id="IPR049278">
    <property type="entry name" value="MS_channel_C"/>
</dbReference>